<protein>
    <recommendedName>
        <fullName evidence="2">Cupin type-2 domain-containing protein</fullName>
    </recommendedName>
</protein>
<sequence>MERGPIVSREADQGWETWDEEEIPQKGLVYWKTLISRGVTPSENLTLGIASLPPGGALREHRHTQEEVYLVLEGSGLVRVGAEELTVEAGSAVFIPGDVLHSCENTGASDLRVAYVFPADSFEDVEYVFEG</sequence>
<dbReference type="PANTHER" id="PTHR35848">
    <property type="entry name" value="OXALATE-BINDING PROTEIN"/>
    <property type="match status" value="1"/>
</dbReference>
<dbReference type="InterPro" id="IPR051610">
    <property type="entry name" value="GPI/OXD"/>
</dbReference>
<dbReference type="EMBL" id="CADCUV010000111">
    <property type="protein sequence ID" value="CAA9419663.1"/>
    <property type="molecule type" value="Genomic_DNA"/>
</dbReference>
<evidence type="ECO:0000313" key="3">
    <source>
        <dbReference type="EMBL" id="CAA9419663.1"/>
    </source>
</evidence>
<keyword evidence="1" id="KW-0479">Metal-binding</keyword>
<reference evidence="3" key="1">
    <citation type="submission" date="2020-02" db="EMBL/GenBank/DDBJ databases">
        <authorList>
            <person name="Meier V. D."/>
        </authorList>
    </citation>
    <scope>NUCLEOTIDE SEQUENCE</scope>
    <source>
        <strain evidence="3">AVDCRST_MAG22</strain>
    </source>
</reference>
<dbReference type="GO" id="GO:0046872">
    <property type="term" value="F:metal ion binding"/>
    <property type="evidence" value="ECO:0007669"/>
    <property type="project" value="UniProtKB-KW"/>
</dbReference>
<organism evidence="3">
    <name type="scientific">uncultured Rubrobacteraceae bacterium</name>
    <dbReference type="NCBI Taxonomy" id="349277"/>
    <lineage>
        <taxon>Bacteria</taxon>
        <taxon>Bacillati</taxon>
        <taxon>Actinomycetota</taxon>
        <taxon>Rubrobacteria</taxon>
        <taxon>Rubrobacterales</taxon>
        <taxon>Rubrobacteraceae</taxon>
        <taxon>environmental samples</taxon>
    </lineage>
</organism>
<dbReference type="InterPro" id="IPR013096">
    <property type="entry name" value="Cupin_2"/>
</dbReference>
<name>A0A6J4PU78_9ACTN</name>
<dbReference type="Gene3D" id="2.60.120.10">
    <property type="entry name" value="Jelly Rolls"/>
    <property type="match status" value="1"/>
</dbReference>
<dbReference type="InterPro" id="IPR011051">
    <property type="entry name" value="RmlC_Cupin_sf"/>
</dbReference>
<feature type="domain" description="Cupin type-2" evidence="2">
    <location>
        <begin position="49"/>
        <end position="116"/>
    </location>
</feature>
<dbReference type="Pfam" id="PF07883">
    <property type="entry name" value="Cupin_2"/>
    <property type="match status" value="1"/>
</dbReference>
<gene>
    <name evidence="3" type="ORF">AVDCRST_MAG22-2464</name>
</gene>
<dbReference type="PANTHER" id="PTHR35848:SF6">
    <property type="entry name" value="CUPIN TYPE-2 DOMAIN-CONTAINING PROTEIN"/>
    <property type="match status" value="1"/>
</dbReference>
<accession>A0A6J4PU78</accession>
<evidence type="ECO:0000256" key="1">
    <source>
        <dbReference type="ARBA" id="ARBA00022723"/>
    </source>
</evidence>
<dbReference type="SUPFAM" id="SSF51182">
    <property type="entry name" value="RmlC-like cupins"/>
    <property type="match status" value="1"/>
</dbReference>
<dbReference type="InterPro" id="IPR014710">
    <property type="entry name" value="RmlC-like_jellyroll"/>
</dbReference>
<evidence type="ECO:0000259" key="2">
    <source>
        <dbReference type="Pfam" id="PF07883"/>
    </source>
</evidence>
<dbReference type="AlphaFoldDB" id="A0A6J4PU78"/>
<proteinExistence type="predicted"/>